<dbReference type="SUPFAM" id="SSF55073">
    <property type="entry name" value="Nucleotide cyclase"/>
    <property type="match status" value="1"/>
</dbReference>
<dbReference type="InterPro" id="IPR052155">
    <property type="entry name" value="Biofilm_reg_signaling"/>
</dbReference>
<dbReference type="SMART" id="SM00091">
    <property type="entry name" value="PAS"/>
    <property type="match status" value="1"/>
</dbReference>
<dbReference type="InterPro" id="IPR029787">
    <property type="entry name" value="Nucleotide_cyclase"/>
</dbReference>
<dbReference type="SMART" id="SM00267">
    <property type="entry name" value="GGDEF"/>
    <property type="match status" value="1"/>
</dbReference>
<name>A0A956SGH9_UNCEI</name>
<dbReference type="Pfam" id="PF25487">
    <property type="entry name" value="ETR1_N"/>
    <property type="match status" value="1"/>
</dbReference>
<gene>
    <name evidence="6" type="ORF">KDA27_26320</name>
</gene>
<dbReference type="PANTHER" id="PTHR44757:SF2">
    <property type="entry name" value="BIOFILM ARCHITECTURE MAINTENANCE PROTEIN MBAA"/>
    <property type="match status" value="1"/>
</dbReference>
<dbReference type="Pfam" id="PF00990">
    <property type="entry name" value="GGDEF"/>
    <property type="match status" value="1"/>
</dbReference>
<feature type="domain" description="EAL" evidence="4">
    <location>
        <begin position="420"/>
        <end position="671"/>
    </location>
</feature>
<evidence type="ECO:0000259" key="4">
    <source>
        <dbReference type="PROSITE" id="PS50883"/>
    </source>
</evidence>
<dbReference type="InterPro" id="IPR000014">
    <property type="entry name" value="PAS"/>
</dbReference>
<keyword evidence="1" id="KW-0812">Transmembrane</keyword>
<protein>
    <submittedName>
        <fullName evidence="6">Diguanylate cyclase</fullName>
        <ecNumber evidence="6">2.7.7.65</ecNumber>
    </submittedName>
</protein>
<dbReference type="NCBIfam" id="TIGR00229">
    <property type="entry name" value="sensory_box"/>
    <property type="match status" value="1"/>
</dbReference>
<dbReference type="CDD" id="cd01949">
    <property type="entry name" value="GGDEF"/>
    <property type="match status" value="1"/>
</dbReference>
<dbReference type="PROSITE" id="PS50887">
    <property type="entry name" value="GGDEF"/>
    <property type="match status" value="1"/>
</dbReference>
<dbReference type="InterPro" id="IPR013767">
    <property type="entry name" value="PAS_fold"/>
</dbReference>
<feature type="transmembrane region" description="Helical" evidence="1">
    <location>
        <begin position="96"/>
        <end position="116"/>
    </location>
</feature>
<dbReference type="Proteomes" id="UP000739538">
    <property type="component" value="Unassembled WGS sequence"/>
</dbReference>
<dbReference type="Gene3D" id="3.30.450.20">
    <property type="entry name" value="PAS domain"/>
    <property type="match status" value="1"/>
</dbReference>
<dbReference type="GO" id="GO:0052621">
    <property type="term" value="F:diguanylate cyclase activity"/>
    <property type="evidence" value="ECO:0007669"/>
    <property type="project" value="UniProtKB-EC"/>
</dbReference>
<dbReference type="SUPFAM" id="SSF141868">
    <property type="entry name" value="EAL domain-like"/>
    <property type="match status" value="1"/>
</dbReference>
<dbReference type="EC" id="2.7.7.65" evidence="6"/>
<dbReference type="InterPro" id="IPR000700">
    <property type="entry name" value="PAS-assoc_C"/>
</dbReference>
<dbReference type="InterPro" id="IPR043128">
    <property type="entry name" value="Rev_trsase/Diguanyl_cyclase"/>
</dbReference>
<dbReference type="SMART" id="SM00086">
    <property type="entry name" value="PAC"/>
    <property type="match status" value="1"/>
</dbReference>
<dbReference type="CDD" id="cd00130">
    <property type="entry name" value="PAS"/>
    <property type="match status" value="1"/>
</dbReference>
<dbReference type="CDD" id="cd01948">
    <property type="entry name" value="EAL"/>
    <property type="match status" value="1"/>
</dbReference>
<dbReference type="PROSITE" id="PS50883">
    <property type="entry name" value="EAL"/>
    <property type="match status" value="1"/>
</dbReference>
<dbReference type="PROSITE" id="PS50112">
    <property type="entry name" value="PAS"/>
    <property type="match status" value="1"/>
</dbReference>
<feature type="domain" description="PAC" evidence="3">
    <location>
        <begin position="201"/>
        <end position="253"/>
    </location>
</feature>
<dbReference type="PANTHER" id="PTHR44757">
    <property type="entry name" value="DIGUANYLATE CYCLASE DGCP"/>
    <property type="match status" value="1"/>
</dbReference>
<dbReference type="InterPro" id="IPR035965">
    <property type="entry name" value="PAS-like_dom_sf"/>
</dbReference>
<evidence type="ECO:0000259" key="5">
    <source>
        <dbReference type="PROSITE" id="PS50887"/>
    </source>
</evidence>
<feature type="domain" description="PAS" evidence="2">
    <location>
        <begin position="128"/>
        <end position="198"/>
    </location>
</feature>
<dbReference type="InterPro" id="IPR000160">
    <property type="entry name" value="GGDEF_dom"/>
</dbReference>
<dbReference type="Gene3D" id="3.30.70.270">
    <property type="match status" value="1"/>
</dbReference>
<reference evidence="6" key="1">
    <citation type="submission" date="2020-04" db="EMBL/GenBank/DDBJ databases">
        <authorList>
            <person name="Zhang T."/>
        </authorList>
    </citation>
    <scope>NUCLEOTIDE SEQUENCE</scope>
    <source>
        <strain evidence="6">HKST-UBA02</strain>
    </source>
</reference>
<organism evidence="6 7">
    <name type="scientific">Eiseniibacteriota bacterium</name>
    <dbReference type="NCBI Taxonomy" id="2212470"/>
    <lineage>
        <taxon>Bacteria</taxon>
        <taxon>Candidatus Eiseniibacteriota</taxon>
    </lineage>
</organism>
<evidence type="ECO:0000259" key="2">
    <source>
        <dbReference type="PROSITE" id="PS50112"/>
    </source>
</evidence>
<feature type="transmembrane region" description="Helical" evidence="1">
    <location>
        <begin position="64"/>
        <end position="84"/>
    </location>
</feature>
<dbReference type="PROSITE" id="PS50113">
    <property type="entry name" value="PAC"/>
    <property type="match status" value="1"/>
</dbReference>
<evidence type="ECO:0000259" key="3">
    <source>
        <dbReference type="PROSITE" id="PS50113"/>
    </source>
</evidence>
<keyword evidence="6" id="KW-0808">Transferase</keyword>
<evidence type="ECO:0000313" key="6">
    <source>
        <dbReference type="EMBL" id="MCA9759336.1"/>
    </source>
</evidence>
<dbReference type="Gene3D" id="3.20.20.450">
    <property type="entry name" value="EAL domain"/>
    <property type="match status" value="1"/>
</dbReference>
<reference evidence="6" key="2">
    <citation type="journal article" date="2021" name="Microbiome">
        <title>Successional dynamics and alternative stable states in a saline activated sludge microbial community over 9 years.</title>
        <authorList>
            <person name="Wang Y."/>
            <person name="Ye J."/>
            <person name="Ju F."/>
            <person name="Liu L."/>
            <person name="Boyd J.A."/>
            <person name="Deng Y."/>
            <person name="Parks D.H."/>
            <person name="Jiang X."/>
            <person name="Yin X."/>
            <person name="Woodcroft B.J."/>
            <person name="Tyson G.W."/>
            <person name="Hugenholtz P."/>
            <person name="Polz M.F."/>
            <person name="Zhang T."/>
        </authorList>
    </citation>
    <scope>NUCLEOTIDE SEQUENCE</scope>
    <source>
        <strain evidence="6">HKST-UBA02</strain>
    </source>
</reference>
<keyword evidence="1" id="KW-1133">Transmembrane helix</keyword>
<proteinExistence type="predicted"/>
<dbReference type="GO" id="GO:0006355">
    <property type="term" value="P:regulation of DNA-templated transcription"/>
    <property type="evidence" value="ECO:0007669"/>
    <property type="project" value="InterPro"/>
</dbReference>
<dbReference type="Pfam" id="PF00989">
    <property type="entry name" value="PAS"/>
    <property type="match status" value="1"/>
</dbReference>
<feature type="domain" description="GGDEF" evidence="5">
    <location>
        <begin position="299"/>
        <end position="432"/>
    </location>
</feature>
<comment type="caution">
    <text evidence="6">The sequence shown here is derived from an EMBL/GenBank/DDBJ whole genome shotgun (WGS) entry which is preliminary data.</text>
</comment>
<dbReference type="InterPro" id="IPR058544">
    <property type="entry name" value="ETR1_N"/>
</dbReference>
<dbReference type="SMART" id="SM00052">
    <property type="entry name" value="EAL"/>
    <property type="match status" value="1"/>
</dbReference>
<accession>A0A956SGH9</accession>
<feature type="transmembrane region" description="Helical" evidence="1">
    <location>
        <begin position="26"/>
        <end position="52"/>
    </location>
</feature>
<dbReference type="NCBIfam" id="TIGR00254">
    <property type="entry name" value="GGDEF"/>
    <property type="match status" value="1"/>
</dbReference>
<keyword evidence="1" id="KW-0472">Membrane</keyword>
<dbReference type="AlphaFoldDB" id="A0A956SGH9"/>
<dbReference type="EMBL" id="JAGQHS010000315">
    <property type="protein sequence ID" value="MCA9759336.1"/>
    <property type="molecule type" value="Genomic_DNA"/>
</dbReference>
<sequence>MWSLPEARGTASPVMPQSVHDFRGTALGWLTAGSDVIVFAACVVILAVFAMFVRRRSDVPFPRLLWVSAAFILAFATVHLLSSVRSWIPVDEALGIAKLGAAVVSVLAAITIVPVLPRVLALPDLQHALYHFASIVETSNDAIMSKSLDGTILTWNPGAERMYGYAAEEVVGRNVSMLVPPERQYELQGIMERLARGEHVGHFDTERLAKDGQRISVSLSVSPVLDARGEIIAASAIARDIREQKLTERTLKATAMRLRGANRRLRALADHDPLTGLLNRRGLEAALVTEVERIRRQGSRAAAILIDCDDFKQVNESFGHDGGDEVLREVAERIREASREPDRVARLGGDEFMILTPDTRVGEAVLLAQRVGLAVAKEPVALPLGDVQVRISCGVEPIDPNEDALEPLVARTSSTLAQSKRAGKNRVTAGLGDQDGYPDKILLEPFAQSIVEVGTGRRVGIEFLIRGPKGRLHMPSEIFGVSREQGTLTEVDIRCLRRCAEVATGLDRGLDLHVNVFPSTLLEVDVPILVDRISEFGCSDKLCLELNEVMLVGDPIALAPRAQELRARTGCHIAIDDVGFGRSSLEALILLEPDVLKIDRGFVHGAYQDLARCRHLERVLNIGRSLGARVIAEGVESAEDRDVLQEFGVELAQGFFWGRPASLREPEPALG</sequence>
<dbReference type="InterPro" id="IPR001633">
    <property type="entry name" value="EAL_dom"/>
</dbReference>
<dbReference type="InterPro" id="IPR001610">
    <property type="entry name" value="PAC"/>
</dbReference>
<evidence type="ECO:0000313" key="7">
    <source>
        <dbReference type="Proteomes" id="UP000739538"/>
    </source>
</evidence>
<evidence type="ECO:0000256" key="1">
    <source>
        <dbReference type="SAM" id="Phobius"/>
    </source>
</evidence>
<dbReference type="SUPFAM" id="SSF55785">
    <property type="entry name" value="PYP-like sensor domain (PAS domain)"/>
    <property type="match status" value="1"/>
</dbReference>
<keyword evidence="6" id="KW-0548">Nucleotidyltransferase</keyword>
<dbReference type="Pfam" id="PF00563">
    <property type="entry name" value="EAL"/>
    <property type="match status" value="1"/>
</dbReference>
<dbReference type="InterPro" id="IPR035919">
    <property type="entry name" value="EAL_sf"/>
</dbReference>